<accession>A0ABD2C7I5</accession>
<evidence type="ECO:0000256" key="2">
    <source>
        <dbReference type="SAM" id="Phobius"/>
    </source>
</evidence>
<organism evidence="3 4">
    <name type="scientific">Vespula squamosa</name>
    <name type="common">Southern yellow jacket</name>
    <name type="synonym">Wasp</name>
    <dbReference type="NCBI Taxonomy" id="30214"/>
    <lineage>
        <taxon>Eukaryota</taxon>
        <taxon>Metazoa</taxon>
        <taxon>Ecdysozoa</taxon>
        <taxon>Arthropoda</taxon>
        <taxon>Hexapoda</taxon>
        <taxon>Insecta</taxon>
        <taxon>Pterygota</taxon>
        <taxon>Neoptera</taxon>
        <taxon>Endopterygota</taxon>
        <taxon>Hymenoptera</taxon>
        <taxon>Apocrita</taxon>
        <taxon>Aculeata</taxon>
        <taxon>Vespoidea</taxon>
        <taxon>Vespidae</taxon>
        <taxon>Vespinae</taxon>
        <taxon>Vespula</taxon>
    </lineage>
</organism>
<evidence type="ECO:0000313" key="4">
    <source>
        <dbReference type="Proteomes" id="UP001607302"/>
    </source>
</evidence>
<keyword evidence="2" id="KW-0812">Transmembrane</keyword>
<reference evidence="3 4" key="1">
    <citation type="journal article" date="2024" name="Ann. Entomol. Soc. Am.">
        <title>Genomic analyses of the southern and eastern yellowjacket wasps (Hymenoptera: Vespidae) reveal evolutionary signatures of social life.</title>
        <authorList>
            <person name="Catto M.A."/>
            <person name="Caine P.B."/>
            <person name="Orr S.E."/>
            <person name="Hunt B.G."/>
            <person name="Goodisman M.A.D."/>
        </authorList>
    </citation>
    <scope>NUCLEOTIDE SEQUENCE [LARGE SCALE GENOMIC DNA]</scope>
    <source>
        <strain evidence="3">233</strain>
        <tissue evidence="3">Head and thorax</tissue>
    </source>
</reference>
<keyword evidence="2" id="KW-1133">Transmembrane helix</keyword>
<gene>
    <name evidence="3" type="ORF">V1478_000855</name>
</gene>
<dbReference type="EMBL" id="JAUDFV010000020">
    <property type="protein sequence ID" value="KAL2740714.1"/>
    <property type="molecule type" value="Genomic_DNA"/>
</dbReference>
<feature type="transmembrane region" description="Helical" evidence="2">
    <location>
        <begin position="83"/>
        <end position="101"/>
    </location>
</feature>
<name>A0ABD2C7I5_VESSQ</name>
<keyword evidence="4" id="KW-1185">Reference proteome</keyword>
<evidence type="ECO:0000256" key="1">
    <source>
        <dbReference type="SAM" id="MobiDB-lite"/>
    </source>
</evidence>
<evidence type="ECO:0000313" key="3">
    <source>
        <dbReference type="EMBL" id="KAL2740714.1"/>
    </source>
</evidence>
<feature type="compositionally biased region" description="Acidic residues" evidence="1">
    <location>
        <begin position="48"/>
        <end position="73"/>
    </location>
</feature>
<feature type="non-terminal residue" evidence="3">
    <location>
        <position position="1"/>
    </location>
</feature>
<dbReference type="Proteomes" id="UP001607302">
    <property type="component" value="Unassembled WGS sequence"/>
</dbReference>
<comment type="caution">
    <text evidence="3">The sequence shown here is derived from an EMBL/GenBank/DDBJ whole genome shotgun (WGS) entry which is preliminary data.</text>
</comment>
<feature type="region of interest" description="Disordered" evidence="1">
    <location>
        <begin position="38"/>
        <end position="80"/>
    </location>
</feature>
<dbReference type="AlphaFoldDB" id="A0ABD2C7I5"/>
<sequence length="102" mass="12384">IDVKNLARKKRRWEKKKDEHYVFEIKVTVRPWKASFYGGRSSQKEEDKEKEEEEKEEEVKEEEEEEKEDEDKKEEEHATHSRVSILGSLLFLAIFIFNLDIR</sequence>
<keyword evidence="2" id="KW-0472">Membrane</keyword>
<proteinExistence type="predicted"/>
<protein>
    <submittedName>
        <fullName evidence="3">Uncharacterized protein</fullName>
    </submittedName>
</protein>